<feature type="transmembrane region" description="Helical" evidence="1">
    <location>
        <begin position="94"/>
        <end position="114"/>
    </location>
</feature>
<evidence type="ECO:0000313" key="3">
    <source>
        <dbReference type="Proteomes" id="UP000240728"/>
    </source>
</evidence>
<dbReference type="EMBL" id="PYOZ01000001">
    <property type="protein sequence ID" value="PSX47038.1"/>
    <property type="molecule type" value="Genomic_DNA"/>
</dbReference>
<keyword evidence="3" id="KW-1185">Reference proteome</keyword>
<feature type="transmembrane region" description="Helical" evidence="1">
    <location>
        <begin position="52"/>
        <end position="74"/>
    </location>
</feature>
<sequence>MKRRASALLFSFKAVDKLLLVDIVSHLAPRTSHLAPRTSHLAPRTSHLAPRIMVVLIVVILYLRSLIMLLPFLVADSYYRVLVVDIVLASGKRFALTVGIVLAAVVVGGLFVLIA</sequence>
<comment type="caution">
    <text evidence="2">The sequence shown here is derived from an EMBL/GenBank/DDBJ whole genome shotgun (WGS) entry which is preliminary data.</text>
</comment>
<proteinExistence type="predicted"/>
<keyword evidence="1" id="KW-0472">Membrane</keyword>
<evidence type="ECO:0000256" key="1">
    <source>
        <dbReference type="SAM" id="Phobius"/>
    </source>
</evidence>
<name>A0AAX0Z0A8_9GAMM</name>
<accession>A0AAX0Z0A8</accession>
<evidence type="ECO:0000313" key="2">
    <source>
        <dbReference type="EMBL" id="PSX47038.1"/>
    </source>
</evidence>
<dbReference type="AlphaFoldDB" id="A0AAX0Z0A8"/>
<gene>
    <name evidence="2" type="ORF">C0W53_03130</name>
</gene>
<dbReference type="Proteomes" id="UP000240728">
    <property type="component" value="Unassembled WGS sequence"/>
</dbReference>
<protein>
    <submittedName>
        <fullName evidence="2">Uncharacterized protein</fullName>
    </submittedName>
</protein>
<keyword evidence="1" id="KW-1133">Transmembrane helix</keyword>
<reference evidence="2 3" key="1">
    <citation type="submission" date="2018-01" db="EMBL/GenBank/DDBJ databases">
        <title>Whole genome sequencing of Histamine producing bacteria.</title>
        <authorList>
            <person name="Butler K."/>
        </authorList>
    </citation>
    <scope>NUCLEOTIDE SEQUENCE [LARGE SCALE GENOMIC DNA]</scope>
    <source>
        <strain evidence="2 3">A1-4</strain>
    </source>
</reference>
<organism evidence="2 3">
    <name type="scientific">Photobacterium kishitanii</name>
    <dbReference type="NCBI Taxonomy" id="318456"/>
    <lineage>
        <taxon>Bacteria</taxon>
        <taxon>Pseudomonadati</taxon>
        <taxon>Pseudomonadota</taxon>
        <taxon>Gammaproteobacteria</taxon>
        <taxon>Vibrionales</taxon>
        <taxon>Vibrionaceae</taxon>
        <taxon>Photobacterium</taxon>
    </lineage>
</organism>
<keyword evidence="1" id="KW-0812">Transmembrane</keyword>